<dbReference type="GO" id="GO:0016491">
    <property type="term" value="F:oxidoreductase activity"/>
    <property type="evidence" value="ECO:0007669"/>
    <property type="project" value="UniProtKB-KW"/>
</dbReference>
<dbReference type="InterPro" id="IPR029479">
    <property type="entry name" value="Nitroreductase"/>
</dbReference>
<dbReference type="CDD" id="cd02149">
    <property type="entry name" value="NfsB-like"/>
    <property type="match status" value="1"/>
</dbReference>
<dbReference type="SUPFAM" id="SSF55469">
    <property type="entry name" value="FMN-dependent nitroreductase-like"/>
    <property type="match status" value="1"/>
</dbReference>
<comment type="caution">
    <text evidence="8">The sequence shown here is derived from an EMBL/GenBank/DDBJ whole genome shotgun (WGS) entry which is preliminary data.</text>
</comment>
<evidence type="ECO:0000259" key="7">
    <source>
        <dbReference type="Pfam" id="PF00881"/>
    </source>
</evidence>
<dbReference type="PANTHER" id="PTHR43673">
    <property type="entry name" value="NAD(P)H NITROREDUCTASE YDGI-RELATED"/>
    <property type="match status" value="1"/>
</dbReference>
<evidence type="ECO:0000256" key="6">
    <source>
        <dbReference type="ARBA" id="ARBA00023002"/>
    </source>
</evidence>
<reference evidence="8 9" key="1">
    <citation type="journal article" date="2012" name="Int. J. Syst. Evol. Microbiol.">
        <title>Flammeovirga pacifica sp. nov., isolated from deep-sea sediment.</title>
        <authorList>
            <person name="Xu H."/>
            <person name="Fu Y."/>
            <person name="Yang N."/>
            <person name="Ding Z."/>
            <person name="Lai Q."/>
            <person name="Zeng R."/>
        </authorList>
    </citation>
    <scope>NUCLEOTIDE SEQUENCE [LARGE SCALE GENOMIC DNA]</scope>
    <source>
        <strain evidence="9">DSM 24597 / LMG 26175 / WPAGA1</strain>
    </source>
</reference>
<dbReference type="PANTHER" id="PTHR43673:SF2">
    <property type="entry name" value="NITROREDUCTASE"/>
    <property type="match status" value="1"/>
</dbReference>
<gene>
    <name evidence="8" type="ORF">NH26_14500</name>
</gene>
<evidence type="ECO:0000256" key="5">
    <source>
        <dbReference type="ARBA" id="ARBA00022857"/>
    </source>
</evidence>
<dbReference type="Gene3D" id="3.40.109.10">
    <property type="entry name" value="NADH Oxidase"/>
    <property type="match status" value="1"/>
</dbReference>
<organism evidence="8 9">
    <name type="scientific">Flammeovirga pacifica</name>
    <dbReference type="NCBI Taxonomy" id="915059"/>
    <lineage>
        <taxon>Bacteria</taxon>
        <taxon>Pseudomonadati</taxon>
        <taxon>Bacteroidota</taxon>
        <taxon>Cytophagia</taxon>
        <taxon>Cytophagales</taxon>
        <taxon>Flammeovirgaceae</taxon>
        <taxon>Flammeovirga</taxon>
    </lineage>
</organism>
<dbReference type="OrthoDB" id="9809288at2"/>
<dbReference type="STRING" id="915059.NH26_14500"/>
<proteinExistence type="inferred from homology"/>
<keyword evidence="9" id="KW-1185">Reference proteome</keyword>
<comment type="cofactor">
    <cofactor evidence="1">
        <name>FMN</name>
        <dbReference type="ChEBI" id="CHEBI:58210"/>
    </cofactor>
</comment>
<keyword evidence="4" id="KW-0288">FMN</keyword>
<dbReference type="Pfam" id="PF00881">
    <property type="entry name" value="Nitroreductase"/>
    <property type="match status" value="1"/>
</dbReference>
<evidence type="ECO:0000313" key="9">
    <source>
        <dbReference type="Proteomes" id="UP000179797"/>
    </source>
</evidence>
<evidence type="ECO:0000313" key="8">
    <source>
        <dbReference type="EMBL" id="OHX67468.1"/>
    </source>
</evidence>
<protein>
    <submittedName>
        <fullName evidence="8">NAD(P)H-dependent oxidoreductase</fullName>
    </submittedName>
</protein>
<dbReference type="RefSeq" id="WP_044227299.1">
    <property type="nucleotide sequence ID" value="NZ_JRYR02000001.1"/>
</dbReference>
<feature type="domain" description="Nitroreductase" evidence="7">
    <location>
        <begin position="8"/>
        <end position="173"/>
    </location>
</feature>
<dbReference type="InterPro" id="IPR000415">
    <property type="entry name" value="Nitroreductase-like"/>
</dbReference>
<keyword evidence="6" id="KW-0560">Oxidoreductase</keyword>
<dbReference type="EMBL" id="JRYR02000001">
    <property type="protein sequence ID" value="OHX67468.1"/>
    <property type="molecule type" value="Genomic_DNA"/>
</dbReference>
<evidence type="ECO:0000256" key="1">
    <source>
        <dbReference type="ARBA" id="ARBA00001917"/>
    </source>
</evidence>
<comment type="similarity">
    <text evidence="2">Belongs to the nitroreductase family.</text>
</comment>
<accession>A0A1S1Z2G9</accession>
<keyword evidence="5" id="KW-0521">NADP</keyword>
<evidence type="ECO:0000256" key="4">
    <source>
        <dbReference type="ARBA" id="ARBA00022643"/>
    </source>
</evidence>
<keyword evidence="3" id="KW-0285">Flavoprotein</keyword>
<evidence type="ECO:0000256" key="2">
    <source>
        <dbReference type="ARBA" id="ARBA00007118"/>
    </source>
</evidence>
<dbReference type="AlphaFoldDB" id="A0A1S1Z2G9"/>
<evidence type="ECO:0000256" key="3">
    <source>
        <dbReference type="ARBA" id="ARBA00022630"/>
    </source>
</evidence>
<dbReference type="Proteomes" id="UP000179797">
    <property type="component" value="Unassembled WGS sequence"/>
</dbReference>
<dbReference type="InterPro" id="IPR033878">
    <property type="entry name" value="NfsB-like"/>
</dbReference>
<name>A0A1S1Z2G9_FLAPC</name>
<sequence>MEFIDIAKSRYTTKKYDASKKVSATDIETIKEILQYSPSSINSQPWKFTIVGSQDIKEKLGKASFFNEEKLVEGSHVVVFSAVDNLANFEGKMDSYLAEGAIGYYNNFLKPQGEEAIKTWMSKQVYLSIGYFLSAIASMGIDSTPMEGIENDKYKEILGLDGYQPLVAVMIGYRDEKDGNQPINTAKSRLDLDSVVEVL</sequence>